<dbReference type="EMBL" id="AWWV01016183">
    <property type="protein sequence ID" value="OMO50357.1"/>
    <property type="molecule type" value="Genomic_DNA"/>
</dbReference>
<comment type="caution">
    <text evidence="3">The sequence shown here is derived from an EMBL/GenBank/DDBJ whole genome shotgun (WGS) entry which is preliminary data.</text>
</comment>
<sequence>MKQESIDFALNRSPNLSNEIDRIKKENDSMQIELRHLRGEDITSLQYKELMAIEDALENGLASVRARQMDVVDMARKNTKMLEEDNKQLNFFLNQQHIALENAREQMDHGYQRGRDYNSQMPFAFRVQPMQPNLQERM</sequence>
<dbReference type="PROSITE" id="PS51297">
    <property type="entry name" value="K_BOX"/>
    <property type="match status" value="1"/>
</dbReference>
<accession>A0A1R3FWX3</accession>
<gene>
    <name evidence="3" type="ORF">CCACVL1_30492</name>
</gene>
<proteinExistence type="predicted"/>
<name>A0A1R3FWX3_COCAP</name>
<dbReference type="Pfam" id="PF01486">
    <property type="entry name" value="K-box"/>
    <property type="match status" value="1"/>
</dbReference>
<evidence type="ECO:0000313" key="4">
    <source>
        <dbReference type="Proteomes" id="UP000188268"/>
    </source>
</evidence>
<dbReference type="GO" id="GO:0005737">
    <property type="term" value="C:cytoplasm"/>
    <property type="evidence" value="ECO:0007669"/>
    <property type="project" value="EnsemblPlants"/>
</dbReference>
<keyword evidence="4" id="KW-1185">Reference proteome</keyword>
<evidence type="ECO:0000313" key="3">
    <source>
        <dbReference type="EMBL" id="OMO50357.1"/>
    </source>
</evidence>
<dbReference type="GO" id="GO:0003700">
    <property type="term" value="F:DNA-binding transcription factor activity"/>
    <property type="evidence" value="ECO:0007669"/>
    <property type="project" value="InterPro"/>
</dbReference>
<keyword evidence="1" id="KW-0175">Coiled coil</keyword>
<reference evidence="3 4" key="1">
    <citation type="submission" date="2013-09" db="EMBL/GenBank/DDBJ databases">
        <title>Corchorus capsularis genome sequencing.</title>
        <authorList>
            <person name="Alam M."/>
            <person name="Haque M.S."/>
            <person name="Islam M.S."/>
            <person name="Emdad E.M."/>
            <person name="Islam M.M."/>
            <person name="Ahmed B."/>
            <person name="Halim A."/>
            <person name="Hossen Q.M.M."/>
            <person name="Hossain M.Z."/>
            <person name="Ahmed R."/>
            <person name="Khan M.M."/>
            <person name="Islam R."/>
            <person name="Rashid M.M."/>
            <person name="Khan S.A."/>
            <person name="Rahman M.S."/>
            <person name="Alam M."/>
        </authorList>
    </citation>
    <scope>NUCLEOTIDE SEQUENCE [LARGE SCALE GENOMIC DNA]</scope>
    <source>
        <strain evidence="4">cv. CVL-1</strain>
        <tissue evidence="3">Whole seedling</tissue>
    </source>
</reference>
<dbReference type="InterPro" id="IPR002487">
    <property type="entry name" value="TF_Kbox"/>
</dbReference>
<dbReference type="OrthoDB" id="1898716at2759"/>
<feature type="domain" description="K-box" evidence="2">
    <location>
        <begin position="13"/>
        <end position="99"/>
    </location>
</feature>
<feature type="coiled-coil region" evidence="1">
    <location>
        <begin position="13"/>
        <end position="40"/>
    </location>
</feature>
<dbReference type="Gramene" id="OMO50357">
    <property type="protein sequence ID" value="OMO50357"/>
    <property type="gene ID" value="CCACVL1_30492"/>
</dbReference>
<dbReference type="OMA" id="GYHQKGR"/>
<dbReference type="AlphaFoldDB" id="A0A1R3FWX3"/>
<protein>
    <submittedName>
        <fullName evidence="3">Transcription factor, K-box</fullName>
    </submittedName>
</protein>
<dbReference type="GO" id="GO:0005634">
    <property type="term" value="C:nucleus"/>
    <property type="evidence" value="ECO:0007669"/>
    <property type="project" value="EnsemblPlants"/>
</dbReference>
<evidence type="ECO:0000259" key="2">
    <source>
        <dbReference type="PROSITE" id="PS51297"/>
    </source>
</evidence>
<evidence type="ECO:0000256" key="1">
    <source>
        <dbReference type="SAM" id="Coils"/>
    </source>
</evidence>
<dbReference type="STRING" id="210143.A0A1R3FWX3"/>
<organism evidence="3 4">
    <name type="scientific">Corchorus capsularis</name>
    <name type="common">Jute</name>
    <dbReference type="NCBI Taxonomy" id="210143"/>
    <lineage>
        <taxon>Eukaryota</taxon>
        <taxon>Viridiplantae</taxon>
        <taxon>Streptophyta</taxon>
        <taxon>Embryophyta</taxon>
        <taxon>Tracheophyta</taxon>
        <taxon>Spermatophyta</taxon>
        <taxon>Magnoliopsida</taxon>
        <taxon>eudicotyledons</taxon>
        <taxon>Gunneridae</taxon>
        <taxon>Pentapetalae</taxon>
        <taxon>rosids</taxon>
        <taxon>malvids</taxon>
        <taxon>Malvales</taxon>
        <taxon>Malvaceae</taxon>
        <taxon>Grewioideae</taxon>
        <taxon>Apeibeae</taxon>
        <taxon>Corchorus</taxon>
    </lineage>
</organism>
<dbReference type="GO" id="GO:0010093">
    <property type="term" value="P:specification of floral organ identity"/>
    <property type="evidence" value="ECO:0007669"/>
    <property type="project" value="EnsemblPlants"/>
</dbReference>
<dbReference type="GO" id="GO:0000976">
    <property type="term" value="F:transcription cis-regulatory region binding"/>
    <property type="evidence" value="ECO:0007669"/>
    <property type="project" value="EnsemblPlants"/>
</dbReference>
<dbReference type="Proteomes" id="UP000188268">
    <property type="component" value="Unassembled WGS sequence"/>
</dbReference>